<dbReference type="PROSITE" id="PS00210">
    <property type="entry name" value="HEMOCYANIN_2"/>
    <property type="match status" value="2"/>
</dbReference>
<dbReference type="InterPro" id="IPR008922">
    <property type="entry name" value="Di-copper_centre_dom_sf"/>
</dbReference>
<dbReference type="Gene3D" id="1.20.1370.10">
    <property type="entry name" value="Hemocyanin, N-terminal domain"/>
    <property type="match status" value="3"/>
</dbReference>
<feature type="domain" description="Hemocyanin C-terminal" evidence="7">
    <location>
        <begin position="1773"/>
        <end position="2006"/>
    </location>
</feature>
<dbReference type="SUPFAM" id="SSF81296">
    <property type="entry name" value="E set domains"/>
    <property type="match status" value="3"/>
</dbReference>
<dbReference type="InterPro" id="IPR005204">
    <property type="entry name" value="Hemocyanin_N"/>
</dbReference>
<dbReference type="InterPro" id="IPR000896">
    <property type="entry name" value="Hemocyanin/hexamerin_mid_dom"/>
</dbReference>
<comment type="caution">
    <text evidence="8">The sequence shown here is derived from an EMBL/GenBank/DDBJ whole genome shotgun (WGS) entry which is preliminary data.</text>
</comment>
<evidence type="ECO:0000256" key="3">
    <source>
        <dbReference type="SAM" id="MobiDB-lite"/>
    </source>
</evidence>
<feature type="compositionally biased region" description="Polar residues" evidence="3">
    <location>
        <begin position="2314"/>
        <end position="2326"/>
    </location>
</feature>
<dbReference type="InterPro" id="IPR037020">
    <property type="entry name" value="Hemocyanin_C_sf"/>
</dbReference>
<dbReference type="Gene3D" id="2.60.40.1520">
    <property type="entry name" value="Hemocyanin, C-terminal domain"/>
    <property type="match status" value="3"/>
</dbReference>
<dbReference type="SUPFAM" id="SSF48056">
    <property type="entry name" value="Di-copper centre-containing domain"/>
    <property type="match status" value="3"/>
</dbReference>
<evidence type="ECO:0000256" key="2">
    <source>
        <dbReference type="ARBA" id="ARBA00038082"/>
    </source>
</evidence>
<dbReference type="PRINTS" id="PR00187">
    <property type="entry name" value="HAEMOCYANIN"/>
</dbReference>
<accession>A0A0L7LMJ1</accession>
<feature type="domain" description="Hemocyanin C-terminal" evidence="7">
    <location>
        <begin position="1103"/>
        <end position="1354"/>
    </location>
</feature>
<keyword evidence="1" id="KW-0758">Storage protein</keyword>
<dbReference type="Proteomes" id="UP000037510">
    <property type="component" value="Unassembled WGS sequence"/>
</dbReference>
<dbReference type="InterPro" id="IPR013788">
    <property type="entry name" value="Hemocyanin/hexamerin"/>
</dbReference>
<evidence type="ECO:0000313" key="8">
    <source>
        <dbReference type="EMBL" id="KOB76640.1"/>
    </source>
</evidence>
<protein>
    <submittedName>
        <fullName evidence="8">Very-high-density lipoprotein receptor</fullName>
    </submittedName>
</protein>
<dbReference type="InterPro" id="IPR014756">
    <property type="entry name" value="Ig_E-set"/>
</dbReference>
<evidence type="ECO:0000256" key="4">
    <source>
        <dbReference type="SAM" id="SignalP"/>
    </source>
</evidence>
<dbReference type="PROSITE" id="PS00209">
    <property type="entry name" value="HEMOCYANIN_1"/>
    <property type="match status" value="2"/>
</dbReference>
<dbReference type="PANTHER" id="PTHR11511:SF5">
    <property type="entry name" value="FAT-BODY PROTEIN 1-RELATED"/>
    <property type="match status" value="1"/>
</dbReference>
<feature type="signal peptide" evidence="4">
    <location>
        <begin position="1"/>
        <end position="17"/>
    </location>
</feature>
<keyword evidence="9" id="KW-1185">Reference proteome</keyword>
<feature type="domain" description="Hemocyanin middle" evidence="5">
    <location>
        <begin position="156"/>
        <end position="380"/>
    </location>
</feature>
<evidence type="ECO:0000259" key="7">
    <source>
        <dbReference type="Pfam" id="PF03723"/>
    </source>
</evidence>
<feature type="domain" description="Hemocyanin N-terminal" evidence="6">
    <location>
        <begin position="695"/>
        <end position="808"/>
    </location>
</feature>
<evidence type="ECO:0000313" key="9">
    <source>
        <dbReference type="Proteomes" id="UP000037510"/>
    </source>
</evidence>
<sequence>MRAILLVVLGLASMAMARPTVEDLQNMDLKQRQMIILNLLSNILEPVTNKDIEEIGKSFKLEDNVKLFTKTDVVKNVVNMLKVGTLPRGEIFTLHVDQQMKEVISMFHLLYYAKDFASFIQTACWMRVHMNEGMFVYALTVASRHREDCKGIVLPAPYEIYPYYYVRADVIQKAYLIKMKKGLLDMKLCDFYGIKKTDKGSFIIDENVYDKRVYLNDEDRLRYFTEDIDLNTYYYYFHVDYPFWMKETNMNKFNVNRRFELILYVYQQILARYYLERLSNGLGNIAELSWNKPIRKGYWPWMMLHNGVQIPMRLNNQVIVQDPDIGTINLVESYEQIIREAIIKGYIEINGLRLELTKPDDIEVLGKLIYGKIEKTEMECDNCYTAYRYLLVIMKSKRLVNFVILFKKRLPCYTREDLYFPGVKIDNVLADKMVTYFDDYLMDITNAVGLTEDEIKKSSSDMTILARKRRMNHEPFKVTLDVMSDKEVGCVVKIFLGPKKDHLGRLIDINMNRFNFVELDSFIYNLVNGKNTIVRNSFDMHNLVPDRIMTRDWMKKLETITDIKDMLMKDMRNMNTGFPTRLLLPKGRVGGMEMMLYVIVYPLKLVDNVDLNILDQNRKDFVVDFRSTVLLDKMPLGFPLDRYINVSKFFTPNMKFVDVTIFHKQKMCDMRTRWNRYVLKDFNMADQTMTDLKGRQLVILKLLNHVLDPNIDKEIEETGRNFKIDEKVHYFTNVINILNVGTLPRGEIFTLNIERQLKEVVSMFHLLYYAKDFSSFIETACWMRLHMNEGMFVYALTVACRHREDCRGIILPAPYEVYPYYYVRADVIQKAYLIKMKNGLLDPKLCDFYGIRKTEKGIFVIDENIFDKRVNLNDEDRLRYFTEDIDLNTYYYYFHVDYPFWMKDQTLNKFNVNRRYELTLYVYQQILARYYLERLSNGLGNIVELSWHKPIRKGYWPWMMLHNGVQFPVRFNNQFIVNDKDVNAINLVETYEYIIREAILKGFIEIHGLRLEITKAEDIETLGKLIFGKIDKTHLDENSVTAYRYLLLIMKSVLGLNTLTSDKYFVVPSILDSYQTALRDPVFYQLQKRLVNLVVLFKKRLPSYTREELYFPGVKIDNVLVDKLVTYFDDYLFDITNAVVLTEAELKKTNADMEIFARKRRLNHEPFKVTLDVYSDKTTDSVVKIFLGPKYDHLNRLIDINANRLNFVELDSFTYKLVTGKNTITRNSIDMHNLVRDRLMTRDLIKKLETNTDLKNLLFKDLKNVNTGFPTRLLLPRGRVGGLDMILYVFVCPLRPVENVDSNIFDTTRKDLNVDFRSTVLLDKMPLGFPLDRHINIAKFFAPNMKFVDVTLFHKQQVCDMKSRWNKYVLRDYNLLYDRTSTNTYLVDSNINDLTPEGWIHMQKLIFPLFENVCEESSNPMIVRLSQEFISTTSAAEFWQLKSTNSLLAKGEIFTEYNLEHVKELKIVIDVLYNAKTFDSFYKAASWARQNLNCGLYVDAIYRALENRKDTEKLTLPAPYELLPNYFIRKDIIIQGSSLLDGQEIAPSAGVRNEGNAYTLDANYTANIYDTDDELKLAYYREDVGLNSYYFLSMLKCAPWRNIDVDINSRYGEEMYHLMKQWMSRYNMERYSNGMAEIDGMSWDVIADIPYDPMLVYSNGNEFIHKTTQINVEENEDKALLQTIETNLATVVGHMRGSGYNRTQILNHLIEILVTGERSYDTLARRLLGKALSNNGNPSVLEHYMTSLRDPLFWKLNKKIVDLVDNSLKDFPPYTKNELYFPGVEVVNVEVKKMMTSFDYFEFDVTDALKIGNGDTTFKVKIGQPRLTHKPFTIKISISSLVAQKGMLKVYLGPIVMPGEFSKNKNLFGLLDSFDINLKKGDNVVTRSSEDMTHFSSDFVSLQTLRKKVEDAQFGLDSLPLNSINSQIQYPSRMILPKGTPEGLPLQLFVFVAPYMKTSLTGMYSATSMEFNEAIMSKLYPLDLPIDDNMLLGLPNLMFKDITVTHKAVGNGSSSATYSSYGRPSQPKAWGSGQFGQDFKIPVDNYDIHQMVQNDIPVQGTKQTLNYDYASKNNGDYKTKYPYDKSNYSSYKKFDYKNINKDVTVEPTNVPTEVPLVVPTEIPDDIEIIDMPDTVDYDMNLAPFEMQNDGTGEETIKISKKNVNYKPKQPYQNKDYLYKKFDYKNLNKDTTIKPKEIPTQIPFEIVTVKNVFTEINKIPETVVSVKNGMKVDEVNTDAKETITKDVNSMEILRVLQLDEDKQEIKLVPMLKLSLPKQEAFTIYDYIIHSINDDEIPKTDSIEEEEKKEEKKKPLNSSKGFYINTSS</sequence>
<evidence type="ECO:0000259" key="6">
    <source>
        <dbReference type="Pfam" id="PF03722"/>
    </source>
</evidence>
<dbReference type="InterPro" id="IPR005203">
    <property type="entry name" value="Hemocyanin_C"/>
</dbReference>
<name>A0A0L7LMJ1_OPEBR</name>
<evidence type="ECO:0000256" key="1">
    <source>
        <dbReference type="ARBA" id="ARBA00022761"/>
    </source>
</evidence>
<dbReference type="Pfam" id="PF03722">
    <property type="entry name" value="Hemocyanin_N"/>
    <property type="match status" value="3"/>
</dbReference>
<dbReference type="SUPFAM" id="SSF48050">
    <property type="entry name" value="Hemocyanin, N-terminal domain"/>
    <property type="match status" value="3"/>
</dbReference>
<gene>
    <name evidence="8" type="ORF">OBRU01_02460</name>
</gene>
<dbReference type="GO" id="GO:0005615">
    <property type="term" value="C:extracellular space"/>
    <property type="evidence" value="ECO:0007669"/>
    <property type="project" value="UniProtKB-ARBA"/>
</dbReference>
<keyword evidence="4" id="KW-0732">Signal</keyword>
<dbReference type="InterPro" id="IPR036697">
    <property type="entry name" value="Hemocyanin_N_sf"/>
</dbReference>
<keyword evidence="8" id="KW-0675">Receptor</keyword>
<feature type="domain" description="Hemocyanin N-terminal" evidence="6">
    <location>
        <begin position="31"/>
        <end position="151"/>
    </location>
</feature>
<comment type="similarity">
    <text evidence="2">Belongs to the hemocyanin family.</text>
</comment>
<dbReference type="Pfam" id="PF03723">
    <property type="entry name" value="Hemocyanin_C"/>
    <property type="match status" value="3"/>
</dbReference>
<evidence type="ECO:0000259" key="5">
    <source>
        <dbReference type="Pfam" id="PF00372"/>
    </source>
</evidence>
<dbReference type="STRING" id="104452.A0A0L7LMJ1"/>
<organism evidence="8 9">
    <name type="scientific">Operophtera brumata</name>
    <name type="common">Winter moth</name>
    <name type="synonym">Phalaena brumata</name>
    <dbReference type="NCBI Taxonomy" id="104452"/>
    <lineage>
        <taxon>Eukaryota</taxon>
        <taxon>Metazoa</taxon>
        <taxon>Ecdysozoa</taxon>
        <taxon>Arthropoda</taxon>
        <taxon>Hexapoda</taxon>
        <taxon>Insecta</taxon>
        <taxon>Pterygota</taxon>
        <taxon>Neoptera</taxon>
        <taxon>Endopterygota</taxon>
        <taxon>Lepidoptera</taxon>
        <taxon>Glossata</taxon>
        <taxon>Ditrysia</taxon>
        <taxon>Geometroidea</taxon>
        <taxon>Geometridae</taxon>
        <taxon>Larentiinae</taxon>
        <taxon>Operophtera</taxon>
    </lineage>
</organism>
<feature type="chain" id="PRO_5005573577" evidence="4">
    <location>
        <begin position="18"/>
        <end position="2326"/>
    </location>
</feature>
<keyword evidence="8" id="KW-0449">Lipoprotein</keyword>
<dbReference type="EMBL" id="JTDY01000570">
    <property type="protein sequence ID" value="KOB76640.1"/>
    <property type="molecule type" value="Genomic_DNA"/>
</dbReference>
<dbReference type="Pfam" id="PF00372">
    <property type="entry name" value="Hemocyanin_M"/>
    <property type="match status" value="3"/>
</dbReference>
<feature type="region of interest" description="Disordered" evidence="3">
    <location>
        <begin position="2294"/>
        <end position="2326"/>
    </location>
</feature>
<reference evidence="8 9" key="1">
    <citation type="journal article" date="2015" name="Genome Biol. Evol.">
        <title>The genome of winter moth (Operophtera brumata) provides a genomic perspective on sexual dimorphism and phenology.</title>
        <authorList>
            <person name="Derks M.F."/>
            <person name="Smit S."/>
            <person name="Salis L."/>
            <person name="Schijlen E."/>
            <person name="Bossers A."/>
            <person name="Mateman C."/>
            <person name="Pijl A.S."/>
            <person name="de Ridder D."/>
            <person name="Groenen M.A."/>
            <person name="Visser M.E."/>
            <person name="Megens H.J."/>
        </authorList>
    </citation>
    <scope>NUCLEOTIDE SEQUENCE [LARGE SCALE GENOMIC DNA]</scope>
    <source>
        <strain evidence="8">WM2013NL</strain>
        <tissue evidence="8">Head and thorax</tissue>
    </source>
</reference>
<proteinExistence type="inferred from homology"/>
<feature type="domain" description="Hemocyanin C-terminal" evidence="7">
    <location>
        <begin position="413"/>
        <end position="663"/>
    </location>
</feature>
<feature type="domain" description="Hemocyanin middle" evidence="5">
    <location>
        <begin position="813"/>
        <end position="1093"/>
    </location>
</feature>
<dbReference type="Gene3D" id="1.10.1280.10">
    <property type="entry name" value="Di-copper center containing domain from catechol oxidase"/>
    <property type="match status" value="3"/>
</dbReference>
<dbReference type="PANTHER" id="PTHR11511">
    <property type="entry name" value="LARVAL STORAGE PROTEIN/PHENOLOXIDASE"/>
    <property type="match status" value="1"/>
</dbReference>
<feature type="domain" description="Hemocyanin middle" evidence="5">
    <location>
        <begin position="1518"/>
        <end position="1763"/>
    </location>
</feature>
<feature type="domain" description="Hemocyanin N-terminal" evidence="6">
    <location>
        <begin position="1401"/>
        <end position="1512"/>
    </location>
</feature>
<dbReference type="GO" id="GO:0045735">
    <property type="term" value="F:nutrient reservoir activity"/>
    <property type="evidence" value="ECO:0007669"/>
    <property type="project" value="UniProtKB-KW"/>
</dbReference>